<dbReference type="InterPro" id="IPR011606">
    <property type="entry name" value="Brnchd-chn_aa_trnsp_permease"/>
</dbReference>
<evidence type="ECO:0000256" key="1">
    <source>
        <dbReference type="ARBA" id="ARBA00004651"/>
    </source>
</evidence>
<dbReference type="PANTHER" id="PTHR34979:SF1">
    <property type="entry name" value="INNER MEMBRANE PROTEIN YGAZ"/>
    <property type="match status" value="1"/>
</dbReference>
<keyword evidence="3" id="KW-0813">Transport</keyword>
<reference evidence="9 10" key="1">
    <citation type="submission" date="2018-07" db="EMBL/GenBank/DDBJ databases">
        <title>Venubactetium sediminum gen. nov., sp. nov., isolated from a marine solar saltern.</title>
        <authorList>
            <person name="Wang S."/>
        </authorList>
    </citation>
    <scope>NUCLEOTIDE SEQUENCE [LARGE SCALE GENOMIC DNA]</scope>
    <source>
        <strain evidence="9 10">WD2A32</strain>
    </source>
</reference>
<accession>A0A369T7S8</accession>
<dbReference type="Proteomes" id="UP000253941">
    <property type="component" value="Unassembled WGS sequence"/>
</dbReference>
<evidence type="ECO:0000256" key="8">
    <source>
        <dbReference type="SAM" id="Phobius"/>
    </source>
</evidence>
<gene>
    <name evidence="9" type="ORF">DRB17_12895</name>
</gene>
<evidence type="ECO:0000256" key="4">
    <source>
        <dbReference type="ARBA" id="ARBA00022475"/>
    </source>
</evidence>
<feature type="transmembrane region" description="Helical" evidence="8">
    <location>
        <begin position="166"/>
        <end position="184"/>
    </location>
</feature>
<dbReference type="EMBL" id="QPMH01000012">
    <property type="protein sequence ID" value="RDD61373.1"/>
    <property type="molecule type" value="Genomic_DNA"/>
</dbReference>
<feature type="transmembrane region" description="Helical" evidence="8">
    <location>
        <begin position="191"/>
        <end position="208"/>
    </location>
</feature>
<keyword evidence="10" id="KW-1185">Reference proteome</keyword>
<feature type="transmembrane region" description="Helical" evidence="8">
    <location>
        <begin position="12"/>
        <end position="39"/>
    </location>
</feature>
<proteinExistence type="inferred from homology"/>
<comment type="caution">
    <text evidence="9">The sequence shown here is derived from an EMBL/GenBank/DDBJ whole genome shotgun (WGS) entry which is preliminary data.</text>
</comment>
<organism evidence="9 10">
    <name type="scientific">Ferruginivarius sediminum</name>
    <dbReference type="NCBI Taxonomy" id="2661937"/>
    <lineage>
        <taxon>Bacteria</taxon>
        <taxon>Pseudomonadati</taxon>
        <taxon>Pseudomonadota</taxon>
        <taxon>Alphaproteobacteria</taxon>
        <taxon>Rhodospirillales</taxon>
        <taxon>Rhodospirillaceae</taxon>
        <taxon>Ferruginivarius</taxon>
    </lineage>
</organism>
<keyword evidence="6 8" id="KW-1133">Transmembrane helix</keyword>
<name>A0A369T7S8_9PROT</name>
<keyword evidence="5 8" id="KW-0812">Transmembrane</keyword>
<feature type="transmembrane region" description="Helical" evidence="8">
    <location>
        <begin position="134"/>
        <end position="160"/>
    </location>
</feature>
<evidence type="ECO:0000313" key="9">
    <source>
        <dbReference type="EMBL" id="RDD61373.1"/>
    </source>
</evidence>
<keyword evidence="7 8" id="KW-0472">Membrane</keyword>
<evidence type="ECO:0000313" key="10">
    <source>
        <dbReference type="Proteomes" id="UP000253941"/>
    </source>
</evidence>
<evidence type="ECO:0000256" key="2">
    <source>
        <dbReference type="ARBA" id="ARBA00010735"/>
    </source>
</evidence>
<evidence type="ECO:0000256" key="6">
    <source>
        <dbReference type="ARBA" id="ARBA00022989"/>
    </source>
</evidence>
<evidence type="ECO:0000256" key="7">
    <source>
        <dbReference type="ARBA" id="ARBA00023136"/>
    </source>
</evidence>
<comment type="similarity">
    <text evidence="2">Belongs to the AzlC family.</text>
</comment>
<dbReference type="AlphaFoldDB" id="A0A369T7S8"/>
<evidence type="ECO:0000256" key="5">
    <source>
        <dbReference type="ARBA" id="ARBA00022692"/>
    </source>
</evidence>
<dbReference type="PANTHER" id="PTHR34979">
    <property type="entry name" value="INNER MEMBRANE PROTEIN YGAZ"/>
    <property type="match status" value="1"/>
</dbReference>
<comment type="subcellular location">
    <subcellularLocation>
        <location evidence="1">Cell membrane</location>
        <topology evidence="1">Multi-pass membrane protein</topology>
    </subcellularLocation>
</comment>
<protein>
    <submittedName>
        <fullName evidence="9">Branched-chain amino acid ABC transporter permease</fullName>
    </submittedName>
</protein>
<dbReference type="GO" id="GO:1903785">
    <property type="term" value="P:L-valine transmembrane transport"/>
    <property type="evidence" value="ECO:0007669"/>
    <property type="project" value="TreeGrafter"/>
</dbReference>
<dbReference type="Pfam" id="PF03591">
    <property type="entry name" value="AzlC"/>
    <property type="match status" value="1"/>
</dbReference>
<evidence type="ECO:0000256" key="3">
    <source>
        <dbReference type="ARBA" id="ARBA00022448"/>
    </source>
</evidence>
<sequence length="234" mass="24115">MRHSIAARPSSGLFLGAKLGFPVCVSFLIFGLTFGVAAVEKGVSPANATLASLAVFSGSSQFLILDMLGSPAELAGIAITVFLLNIRHLMMGAALVPHMRGAPYPVQLLGTLFMIDETWAIAMSPDAESSRLHVLVGSGLVAMAGWVAGTAAGAVLGGLIVAPERVGADFVYYAVFLFILASMWNTRTSALPWLVAAGIAVATAQVLPGKWYVVTGGLAGALIGGAQPWTKISS</sequence>
<dbReference type="GO" id="GO:0005886">
    <property type="term" value="C:plasma membrane"/>
    <property type="evidence" value="ECO:0007669"/>
    <property type="project" value="UniProtKB-SubCell"/>
</dbReference>
<keyword evidence="4" id="KW-1003">Cell membrane</keyword>